<evidence type="ECO:0000256" key="1">
    <source>
        <dbReference type="SAM" id="Phobius"/>
    </source>
</evidence>
<keyword evidence="1" id="KW-0472">Membrane</keyword>
<evidence type="ECO:0000313" key="2">
    <source>
        <dbReference type="EMBL" id="MDT8759655.1"/>
    </source>
</evidence>
<name>A0ABU3N543_9SPHN</name>
<reference evidence="2" key="1">
    <citation type="submission" date="2022-04" db="EMBL/GenBank/DDBJ databases">
        <title>Tomato heritable bacteria conferring resistance against bacterial wilt.</title>
        <authorList>
            <person name="Yin J."/>
        </authorList>
    </citation>
    <scope>NUCLEOTIDE SEQUENCE</scope>
    <source>
        <strain evidence="2">Cra20</strain>
    </source>
</reference>
<organism evidence="2">
    <name type="scientific">Sphingomonas psychrotolerans</name>
    <dbReference type="NCBI Taxonomy" id="1327635"/>
    <lineage>
        <taxon>Bacteria</taxon>
        <taxon>Pseudomonadati</taxon>
        <taxon>Pseudomonadota</taxon>
        <taxon>Alphaproteobacteria</taxon>
        <taxon>Sphingomonadales</taxon>
        <taxon>Sphingomonadaceae</taxon>
        <taxon>Sphingomonas</taxon>
    </lineage>
</organism>
<comment type="caution">
    <text evidence="2">The sequence shown here is derived from an EMBL/GenBank/DDBJ whole genome shotgun (WGS) entry which is preliminary data.</text>
</comment>
<keyword evidence="1" id="KW-0812">Transmembrane</keyword>
<gene>
    <name evidence="2" type="ORF">MZO42_13195</name>
</gene>
<sequence length="109" mass="12372">MNVATNSVVPIIAAVMVQARKRIAAHFLVHHAISPEDAVPYVPTKGMAEKQFRRMRAEGIVREASPGRFWFDREAWKAAEEAKRRVLIPVLLILLLVLAVIPLFFYRGH</sequence>
<feature type="transmembrane region" description="Helical" evidence="1">
    <location>
        <begin position="86"/>
        <end position="106"/>
    </location>
</feature>
<accession>A0ABU3N543</accession>
<proteinExistence type="predicted"/>
<keyword evidence="1" id="KW-1133">Transmembrane helix</keyword>
<protein>
    <submittedName>
        <fullName evidence="2">Uncharacterized protein</fullName>
    </submittedName>
</protein>
<dbReference type="EMBL" id="JALMLT010000003">
    <property type="protein sequence ID" value="MDT8759655.1"/>
    <property type="molecule type" value="Genomic_DNA"/>
</dbReference>